<evidence type="ECO:0000259" key="9">
    <source>
        <dbReference type="Pfam" id="PF00291"/>
    </source>
</evidence>
<keyword evidence="3" id="KW-0456">Lyase</keyword>
<evidence type="ECO:0000256" key="1">
    <source>
        <dbReference type="ARBA" id="ARBA00001933"/>
    </source>
</evidence>
<organism evidence="10 11">
    <name type="scientific">Erpetoichthys calabaricus</name>
    <name type="common">Rope fish</name>
    <name type="synonym">Calamoichthys calabaricus</name>
    <dbReference type="NCBI Taxonomy" id="27687"/>
    <lineage>
        <taxon>Eukaryota</taxon>
        <taxon>Metazoa</taxon>
        <taxon>Chordata</taxon>
        <taxon>Craniata</taxon>
        <taxon>Vertebrata</taxon>
        <taxon>Euteleostomi</taxon>
        <taxon>Actinopterygii</taxon>
        <taxon>Polypteriformes</taxon>
        <taxon>Polypteridae</taxon>
        <taxon>Erpetoichthys</taxon>
    </lineage>
</organism>
<feature type="region of interest" description="Disordered" evidence="6">
    <location>
        <begin position="15"/>
        <end position="50"/>
    </location>
</feature>
<dbReference type="GO" id="GO:0003941">
    <property type="term" value="F:L-serine ammonia-lyase activity"/>
    <property type="evidence" value="ECO:0007669"/>
    <property type="project" value="TreeGrafter"/>
</dbReference>
<dbReference type="Gene3D" id="3.40.50.1100">
    <property type="match status" value="2"/>
</dbReference>
<dbReference type="GO" id="GO:0006565">
    <property type="term" value="P:L-serine catabolic process"/>
    <property type="evidence" value="ECO:0007669"/>
    <property type="project" value="TreeGrafter"/>
</dbReference>
<evidence type="ECO:0000256" key="5">
    <source>
        <dbReference type="ARBA" id="ARBA00042605"/>
    </source>
</evidence>
<dbReference type="AlphaFoldDB" id="A0A8C4SGV9"/>
<dbReference type="GeneTree" id="ENSGT00600000084626"/>
<evidence type="ECO:0000256" key="3">
    <source>
        <dbReference type="ARBA" id="ARBA00023239"/>
    </source>
</evidence>
<dbReference type="InterPro" id="IPR036052">
    <property type="entry name" value="TrpB-like_PALP_sf"/>
</dbReference>
<evidence type="ECO:0000256" key="7">
    <source>
        <dbReference type="SAM" id="Phobius"/>
    </source>
</evidence>
<feature type="compositionally biased region" description="Low complexity" evidence="6">
    <location>
        <begin position="17"/>
        <end position="26"/>
    </location>
</feature>
<feature type="transmembrane region" description="Helical" evidence="7">
    <location>
        <begin position="334"/>
        <end position="352"/>
    </location>
</feature>
<dbReference type="InterPro" id="IPR050147">
    <property type="entry name" value="Ser/Thr_Dehydratase"/>
</dbReference>
<keyword evidence="7" id="KW-0472">Membrane</keyword>
<dbReference type="GO" id="GO:0004794">
    <property type="term" value="F:threonine deaminase activity"/>
    <property type="evidence" value="ECO:0007669"/>
    <property type="project" value="TreeGrafter"/>
</dbReference>
<feature type="signal peptide" evidence="8">
    <location>
        <begin position="1"/>
        <end position="21"/>
    </location>
</feature>
<keyword evidence="7" id="KW-0812">Transmembrane</keyword>
<dbReference type="PANTHER" id="PTHR48078:SF19">
    <property type="entry name" value="ACT DOMAIN-CONTAINING PROTEIN"/>
    <property type="match status" value="1"/>
</dbReference>
<keyword evidence="7" id="KW-1133">Transmembrane helix</keyword>
<feature type="domain" description="Tryptophan synthase beta chain-like PALP" evidence="9">
    <location>
        <begin position="119"/>
        <end position="327"/>
    </location>
</feature>
<evidence type="ECO:0000313" key="10">
    <source>
        <dbReference type="Ensembl" id="ENSECRP00000014469.1"/>
    </source>
</evidence>
<reference evidence="10" key="3">
    <citation type="submission" date="2025-09" db="UniProtKB">
        <authorList>
            <consortium name="Ensembl"/>
        </authorList>
    </citation>
    <scope>IDENTIFICATION</scope>
</reference>
<sequence>VFFSLCIFITFLSNGKHGSSSHQGSQRCVSKCPQSRSVRNGGISPRPTPIHPERLKDFGEEEYLNGDVRTWEMKIIGSPETQLGDMADSQKRQEFQSGIKIPGEYIRFEDISAAAFKIQGGVQKTPCVYSRLSKQYGMEIYVKKEHLQYTGTVKERGVLYLLMSLRQDQQKKGVIVASDSNFSMAVAYHGSELRIPVFVIMAASTSPTRLKICREYGAMVISYGSTPMDSQSHARRLAQENGYLYLEEEESSIYLAGLGTMGLEMYEQIPRLDAVILPAGGLCGLLAGTAAALKQLNPNITIIGVEPEDFPLLQQSIKLGYPVKDFHSNPNRKLYGAHWFLCLYLFFLCYLLA</sequence>
<dbReference type="GO" id="GO:0009097">
    <property type="term" value="P:isoleucine biosynthetic process"/>
    <property type="evidence" value="ECO:0007669"/>
    <property type="project" value="TreeGrafter"/>
</dbReference>
<dbReference type="PANTHER" id="PTHR48078">
    <property type="entry name" value="THREONINE DEHYDRATASE, MITOCHONDRIAL-RELATED"/>
    <property type="match status" value="1"/>
</dbReference>
<accession>A0A8C4SGV9</accession>
<feature type="chain" id="PRO_5034367681" description="L-serine deaminase" evidence="8">
    <location>
        <begin position="22"/>
        <end position="353"/>
    </location>
</feature>
<evidence type="ECO:0000256" key="6">
    <source>
        <dbReference type="SAM" id="MobiDB-lite"/>
    </source>
</evidence>
<keyword evidence="2" id="KW-0663">Pyridoxal phosphate</keyword>
<evidence type="ECO:0000313" key="11">
    <source>
        <dbReference type="Proteomes" id="UP000694620"/>
    </source>
</evidence>
<proteinExistence type="predicted"/>
<protein>
    <recommendedName>
        <fullName evidence="4">L-serine deaminase</fullName>
    </recommendedName>
    <alternativeName>
        <fullName evidence="5">L-threonine dehydratase</fullName>
    </alternativeName>
</protein>
<dbReference type="FunFam" id="3.40.50.1100:FF:000044">
    <property type="entry name" value="Phenylserine dehydratase"/>
    <property type="match status" value="1"/>
</dbReference>
<dbReference type="GO" id="GO:0006567">
    <property type="term" value="P:L-threonine catabolic process"/>
    <property type="evidence" value="ECO:0007669"/>
    <property type="project" value="TreeGrafter"/>
</dbReference>
<evidence type="ECO:0000256" key="4">
    <source>
        <dbReference type="ARBA" id="ARBA00041766"/>
    </source>
</evidence>
<keyword evidence="8" id="KW-0732">Signal</keyword>
<name>A0A8C4SGV9_ERPCA</name>
<evidence type="ECO:0000256" key="8">
    <source>
        <dbReference type="SAM" id="SignalP"/>
    </source>
</evidence>
<comment type="cofactor">
    <cofactor evidence="1">
        <name>pyridoxal 5'-phosphate</name>
        <dbReference type="ChEBI" id="CHEBI:597326"/>
    </cofactor>
</comment>
<dbReference type="InterPro" id="IPR001926">
    <property type="entry name" value="TrpB-like_PALP"/>
</dbReference>
<evidence type="ECO:0000256" key="2">
    <source>
        <dbReference type="ARBA" id="ARBA00022898"/>
    </source>
</evidence>
<dbReference type="Pfam" id="PF00291">
    <property type="entry name" value="PALP"/>
    <property type="match status" value="1"/>
</dbReference>
<reference evidence="10" key="2">
    <citation type="submission" date="2025-08" db="UniProtKB">
        <authorList>
            <consortium name="Ensembl"/>
        </authorList>
    </citation>
    <scope>IDENTIFICATION</scope>
</reference>
<dbReference type="Proteomes" id="UP000694620">
    <property type="component" value="Chromosome 2"/>
</dbReference>
<dbReference type="SUPFAM" id="SSF53686">
    <property type="entry name" value="Tryptophan synthase beta subunit-like PLP-dependent enzymes"/>
    <property type="match status" value="1"/>
</dbReference>
<keyword evidence="11" id="KW-1185">Reference proteome</keyword>
<reference evidence="10" key="1">
    <citation type="submission" date="2021-06" db="EMBL/GenBank/DDBJ databases">
        <authorList>
            <consortium name="Wellcome Sanger Institute Data Sharing"/>
        </authorList>
    </citation>
    <scope>NUCLEOTIDE SEQUENCE [LARGE SCALE GENOMIC DNA]</scope>
</reference>
<dbReference type="Ensembl" id="ENSECRT00000014726.1">
    <property type="protein sequence ID" value="ENSECRP00000014469.1"/>
    <property type="gene ID" value="ENSECRG00000009651.1"/>
</dbReference>